<accession>A0ABU1UEW4</accession>
<evidence type="ECO:0000313" key="6">
    <source>
        <dbReference type="Proteomes" id="UP001252243"/>
    </source>
</evidence>
<organism evidence="5 6">
    <name type="scientific">Arthrobacter ginsengisoli</name>
    <dbReference type="NCBI Taxonomy" id="1356565"/>
    <lineage>
        <taxon>Bacteria</taxon>
        <taxon>Bacillati</taxon>
        <taxon>Actinomycetota</taxon>
        <taxon>Actinomycetes</taxon>
        <taxon>Micrococcales</taxon>
        <taxon>Micrococcaceae</taxon>
        <taxon>Arthrobacter</taxon>
    </lineage>
</organism>
<dbReference type="PANTHER" id="PTHR44688">
    <property type="entry name" value="DNA-BINDING TRANSCRIPTIONAL ACTIVATOR DEVR_DOSR"/>
    <property type="match status" value="1"/>
</dbReference>
<dbReference type="Gene3D" id="1.10.10.10">
    <property type="entry name" value="Winged helix-like DNA-binding domain superfamily/Winged helix DNA-binding domain"/>
    <property type="match status" value="1"/>
</dbReference>
<dbReference type="SMART" id="SM00421">
    <property type="entry name" value="HTH_LUXR"/>
    <property type="match status" value="1"/>
</dbReference>
<gene>
    <name evidence="5" type="ORF">J2X01_003012</name>
</gene>
<dbReference type="PRINTS" id="PR00038">
    <property type="entry name" value="HTHLUXR"/>
</dbReference>
<dbReference type="RefSeq" id="WP_310058925.1">
    <property type="nucleotide sequence ID" value="NZ_JAVDVQ010000013.1"/>
</dbReference>
<dbReference type="InterPro" id="IPR041617">
    <property type="entry name" value="TPR_MalT"/>
</dbReference>
<evidence type="ECO:0000256" key="1">
    <source>
        <dbReference type="ARBA" id="ARBA00023015"/>
    </source>
</evidence>
<sequence length="901" mass="98583">MPTRVLATKLHVPVPRPQAVPRPHLLKRLDEGFNSGRRLTAVSAPAGFGKTTLLSEWIAHRRGNGPDVRVGWLSLDEGDNEPPRFLGYVLSALQNAEEGIGAEAVGLLQSSSVLPVEAILTVLINDVARAGRKIILVLDDYHVITAPAIHEALIYLLDHLPSQLHLALATRSDPPLGLARLRARGELTELRAADLRFTPQESADFLNDVMGLRLSAGDIAGLDARTEGWIAGLQLAALSMRGHQDSSGFIRAFTGSHRFIIDYLVEEVLQRQTDDVRSFLLDTAVLDRMTGPLSEAVTGQTGGSAMLETLDRGNLFVVPLDDCREWYRYHHLFAEVLRSHLQKEQPERVPALHLLASGWYDRNDMPEDAVKHALSAADFERAAGLIEATLPAIRRGRQDSVLLGWLKQLPDQVVRRRPVLSVFYAWMMLVTGDLEAVGSRLRDAEQGLDAAARTAVQGDEFRMLPVTIAIYRASLAQALGDVAGTAEHARRALKLAPPGDHLSHGAAAGFLGLAAWAGGDLLTAVPIFSKAVTSLHMAGNIADELGSTIVLADMLTARGRPLEARRLYEQAIQLAVTQGESVPLADLHVGISELHCEFGDPVAAARHLQTSTALGTRASLTENRYRRLVALARVREIEDDPDGAIGLLDEAERLYIRGFLPEVRPIAAKKARIRITQLRLSEARDWIRERGLSATDDISYLREYEHLTLARLLIAEYRLHRTDDTIREALLLLDRLLEAAEASGRSGSVNEILVLQAISRQERGHLEPALVSLEQALVQAGPEGYVRLFLDEGKPMQTLLGEAGNQGIAPEHVGRLLLAYGTAAADTPTAPLGVDPVAELLSKRELQVLKLFNTPLSGPEIARELFVSVNTLRTHTKHIFSKLDVSSRAAAVHRAQELRLI</sequence>
<name>A0ABU1UEW4_9MICC</name>
<dbReference type="Pfam" id="PF00196">
    <property type="entry name" value="GerE"/>
    <property type="match status" value="1"/>
</dbReference>
<dbReference type="PANTHER" id="PTHR44688:SF25">
    <property type="entry name" value="HTH LUXR-TYPE DOMAIN-CONTAINING PROTEIN"/>
    <property type="match status" value="1"/>
</dbReference>
<dbReference type="Gene3D" id="1.25.40.10">
    <property type="entry name" value="Tetratricopeptide repeat domain"/>
    <property type="match status" value="1"/>
</dbReference>
<dbReference type="Pfam" id="PF17874">
    <property type="entry name" value="TPR_MalT"/>
    <property type="match status" value="1"/>
</dbReference>
<dbReference type="SUPFAM" id="SSF52540">
    <property type="entry name" value="P-loop containing nucleoside triphosphate hydrolases"/>
    <property type="match status" value="1"/>
</dbReference>
<keyword evidence="1" id="KW-0805">Transcription regulation</keyword>
<dbReference type="InterPro" id="IPR016032">
    <property type="entry name" value="Sig_transdc_resp-reg_C-effctor"/>
</dbReference>
<dbReference type="InterPro" id="IPR036388">
    <property type="entry name" value="WH-like_DNA-bd_sf"/>
</dbReference>
<keyword evidence="6" id="KW-1185">Reference proteome</keyword>
<dbReference type="PROSITE" id="PS50043">
    <property type="entry name" value="HTH_LUXR_2"/>
    <property type="match status" value="1"/>
</dbReference>
<dbReference type="SUPFAM" id="SSF46894">
    <property type="entry name" value="C-terminal effector domain of the bipartite response regulators"/>
    <property type="match status" value="1"/>
</dbReference>
<dbReference type="SUPFAM" id="SSF48452">
    <property type="entry name" value="TPR-like"/>
    <property type="match status" value="2"/>
</dbReference>
<dbReference type="InterPro" id="IPR000792">
    <property type="entry name" value="Tscrpt_reg_LuxR_C"/>
</dbReference>
<protein>
    <submittedName>
        <fullName evidence="5">LuxR family maltose regulon positive regulatory protein</fullName>
    </submittedName>
</protein>
<comment type="caution">
    <text evidence="5">The sequence shown here is derived from an EMBL/GenBank/DDBJ whole genome shotgun (WGS) entry which is preliminary data.</text>
</comment>
<evidence type="ECO:0000313" key="5">
    <source>
        <dbReference type="EMBL" id="MDR7083717.1"/>
    </source>
</evidence>
<keyword evidence="2" id="KW-0238">DNA-binding</keyword>
<keyword evidence="3" id="KW-0804">Transcription</keyword>
<evidence type="ECO:0000256" key="3">
    <source>
        <dbReference type="ARBA" id="ARBA00023163"/>
    </source>
</evidence>
<dbReference type="CDD" id="cd06170">
    <property type="entry name" value="LuxR_C_like"/>
    <property type="match status" value="1"/>
</dbReference>
<dbReference type="InterPro" id="IPR027417">
    <property type="entry name" value="P-loop_NTPase"/>
</dbReference>
<dbReference type="InterPro" id="IPR011990">
    <property type="entry name" value="TPR-like_helical_dom_sf"/>
</dbReference>
<dbReference type="Proteomes" id="UP001252243">
    <property type="component" value="Unassembled WGS sequence"/>
</dbReference>
<dbReference type="Pfam" id="PF25873">
    <property type="entry name" value="WHD_MalT"/>
    <property type="match status" value="1"/>
</dbReference>
<dbReference type="InterPro" id="IPR059106">
    <property type="entry name" value="WHD_MalT"/>
</dbReference>
<dbReference type="EMBL" id="JAVDVQ010000013">
    <property type="protein sequence ID" value="MDR7083717.1"/>
    <property type="molecule type" value="Genomic_DNA"/>
</dbReference>
<dbReference type="Gene3D" id="3.40.50.300">
    <property type="entry name" value="P-loop containing nucleotide triphosphate hydrolases"/>
    <property type="match status" value="1"/>
</dbReference>
<evidence type="ECO:0000259" key="4">
    <source>
        <dbReference type="PROSITE" id="PS50043"/>
    </source>
</evidence>
<feature type="domain" description="HTH luxR-type" evidence="4">
    <location>
        <begin position="834"/>
        <end position="899"/>
    </location>
</feature>
<reference evidence="5 6" key="1">
    <citation type="submission" date="2023-07" db="EMBL/GenBank/DDBJ databases">
        <title>Sorghum-associated microbial communities from plants grown in Nebraska, USA.</title>
        <authorList>
            <person name="Schachtman D."/>
        </authorList>
    </citation>
    <scope>NUCLEOTIDE SEQUENCE [LARGE SCALE GENOMIC DNA]</scope>
    <source>
        <strain evidence="5 6">BE167</strain>
    </source>
</reference>
<evidence type="ECO:0000256" key="2">
    <source>
        <dbReference type="ARBA" id="ARBA00023125"/>
    </source>
</evidence>
<proteinExistence type="predicted"/>